<dbReference type="Gene3D" id="3.40.50.1110">
    <property type="entry name" value="SGNH hydrolase"/>
    <property type="match status" value="1"/>
</dbReference>
<dbReference type="GO" id="GO:0016787">
    <property type="term" value="F:hydrolase activity"/>
    <property type="evidence" value="ECO:0007669"/>
    <property type="project" value="UniProtKB-KW"/>
</dbReference>
<dbReference type="EMBL" id="CM007905">
    <property type="protein sequence ID" value="OTF92812.1"/>
    <property type="molecule type" value="Genomic_DNA"/>
</dbReference>
<name>A0A251S2X1_HELAN</name>
<protein>
    <submittedName>
        <fullName evidence="2">Putative SGNH hydrolase-type esterase domain-containing protein</fullName>
    </submittedName>
</protein>
<dbReference type="PANTHER" id="PTHR22835">
    <property type="entry name" value="ZINC FINGER FYVE DOMAIN CONTAINING PROTEIN"/>
    <property type="match status" value="1"/>
</dbReference>
<dbReference type="PANTHER" id="PTHR22835:SF631">
    <property type="entry name" value="SINAPINE ESTERASE"/>
    <property type="match status" value="1"/>
</dbReference>
<evidence type="ECO:0000313" key="3">
    <source>
        <dbReference type="Proteomes" id="UP000215914"/>
    </source>
</evidence>
<keyword evidence="2" id="KW-0378">Hydrolase</keyword>
<proteinExistence type="inferred from homology"/>
<dbReference type="InterPro" id="IPR036514">
    <property type="entry name" value="SGNH_hydro_sf"/>
</dbReference>
<accession>A0A251S2X1</accession>
<evidence type="ECO:0000256" key="1">
    <source>
        <dbReference type="ARBA" id="ARBA00008668"/>
    </source>
</evidence>
<dbReference type="InParanoid" id="A0A251S2X1"/>
<reference evidence="3" key="1">
    <citation type="journal article" date="2017" name="Nature">
        <title>The sunflower genome provides insights into oil metabolism, flowering and Asterid evolution.</title>
        <authorList>
            <person name="Badouin H."/>
            <person name="Gouzy J."/>
            <person name="Grassa C.J."/>
            <person name="Murat F."/>
            <person name="Staton S.E."/>
            <person name="Cottret L."/>
            <person name="Lelandais-Briere C."/>
            <person name="Owens G.L."/>
            <person name="Carrere S."/>
            <person name="Mayjonade B."/>
            <person name="Legrand L."/>
            <person name="Gill N."/>
            <person name="Kane N.C."/>
            <person name="Bowers J.E."/>
            <person name="Hubner S."/>
            <person name="Bellec A."/>
            <person name="Berard A."/>
            <person name="Berges H."/>
            <person name="Blanchet N."/>
            <person name="Boniface M.C."/>
            <person name="Brunel D."/>
            <person name="Catrice O."/>
            <person name="Chaidir N."/>
            <person name="Claudel C."/>
            <person name="Donnadieu C."/>
            <person name="Faraut T."/>
            <person name="Fievet G."/>
            <person name="Helmstetter N."/>
            <person name="King M."/>
            <person name="Knapp S.J."/>
            <person name="Lai Z."/>
            <person name="Le Paslier M.C."/>
            <person name="Lippi Y."/>
            <person name="Lorenzon L."/>
            <person name="Mandel J.R."/>
            <person name="Marage G."/>
            <person name="Marchand G."/>
            <person name="Marquand E."/>
            <person name="Bret-Mestries E."/>
            <person name="Morien E."/>
            <person name="Nambeesan S."/>
            <person name="Nguyen T."/>
            <person name="Pegot-Espagnet P."/>
            <person name="Pouilly N."/>
            <person name="Raftis F."/>
            <person name="Sallet E."/>
            <person name="Schiex T."/>
            <person name="Thomas J."/>
            <person name="Vandecasteele C."/>
            <person name="Vares D."/>
            <person name="Vear F."/>
            <person name="Vautrin S."/>
            <person name="Crespi M."/>
            <person name="Mangin B."/>
            <person name="Burke J.M."/>
            <person name="Salse J."/>
            <person name="Munos S."/>
            <person name="Vincourt P."/>
            <person name="Rieseberg L.H."/>
            <person name="Langlade N.B."/>
        </authorList>
    </citation>
    <scope>NUCLEOTIDE SEQUENCE [LARGE SCALE GENOMIC DNA]</scope>
    <source>
        <strain evidence="3">cv. SF193</strain>
    </source>
</reference>
<keyword evidence="3" id="KW-1185">Reference proteome</keyword>
<comment type="similarity">
    <text evidence="1">Belongs to the 'GDSL' lipolytic enzyme family.</text>
</comment>
<evidence type="ECO:0000313" key="2">
    <source>
        <dbReference type="EMBL" id="OTF92812.1"/>
    </source>
</evidence>
<gene>
    <name evidence="2" type="ORF">HannXRQ_Chr16g0526031</name>
</gene>
<dbReference type="STRING" id="4232.A0A251S2X1"/>
<organism evidence="2 3">
    <name type="scientific">Helianthus annuus</name>
    <name type="common">Common sunflower</name>
    <dbReference type="NCBI Taxonomy" id="4232"/>
    <lineage>
        <taxon>Eukaryota</taxon>
        <taxon>Viridiplantae</taxon>
        <taxon>Streptophyta</taxon>
        <taxon>Embryophyta</taxon>
        <taxon>Tracheophyta</taxon>
        <taxon>Spermatophyta</taxon>
        <taxon>Magnoliopsida</taxon>
        <taxon>eudicotyledons</taxon>
        <taxon>Gunneridae</taxon>
        <taxon>Pentapetalae</taxon>
        <taxon>asterids</taxon>
        <taxon>campanulids</taxon>
        <taxon>Asterales</taxon>
        <taxon>Asteraceae</taxon>
        <taxon>Asteroideae</taxon>
        <taxon>Heliantheae alliance</taxon>
        <taxon>Heliantheae</taxon>
        <taxon>Helianthus</taxon>
    </lineage>
</organism>
<sequence length="186" mass="20497">MRTREIGRKPKVFYSIVLHARRAAEETKGRLLDFNPMIPVNYSIVLHARTHGDKYFGIESVNQRLGLPLIPPYFGIKESGSVVAFRQGVNYAVAGSTAIDSSFVEAKASGSVVINGSLGVQLSWFKQSLPSICGNTSGTIGVFIVFRCVFHALEILKTGITLFYLANCRIIEKADFLLLGPKFKKL</sequence>
<dbReference type="AlphaFoldDB" id="A0A251S2X1"/>
<dbReference type="Proteomes" id="UP000215914">
    <property type="component" value="Chromosome 16"/>
</dbReference>